<dbReference type="InterPro" id="IPR023009">
    <property type="entry name" value="Tyrosine_recombinase_XerC/XerD"/>
</dbReference>
<dbReference type="Proteomes" id="UP000597877">
    <property type="component" value="Unassembled WGS sequence"/>
</dbReference>
<evidence type="ECO:0000256" key="10">
    <source>
        <dbReference type="HAMAP-Rule" id="MF_01808"/>
    </source>
</evidence>
<dbReference type="PANTHER" id="PTHR30349">
    <property type="entry name" value="PHAGE INTEGRASE-RELATED"/>
    <property type="match status" value="1"/>
</dbReference>
<keyword evidence="7 10" id="KW-0238">DNA-binding</keyword>
<feature type="active site" description="O-(3'-phospho-DNA)-tyrosine intermediate" evidence="10">
    <location>
        <position position="277"/>
    </location>
</feature>
<organism evidence="13 14">
    <name type="scientific">Eubacterium segne</name>
    <dbReference type="NCBI Taxonomy" id="2763045"/>
    <lineage>
        <taxon>Bacteria</taxon>
        <taxon>Bacillati</taxon>
        <taxon>Bacillota</taxon>
        <taxon>Clostridia</taxon>
        <taxon>Eubacteriales</taxon>
        <taxon>Eubacteriaceae</taxon>
        <taxon>Eubacterium</taxon>
    </lineage>
</organism>
<dbReference type="PROSITE" id="PS51898">
    <property type="entry name" value="TYR_RECOMBINASE"/>
    <property type="match status" value="1"/>
</dbReference>
<gene>
    <name evidence="13" type="primary">xerD</name>
    <name evidence="10" type="synonym">xerC</name>
    <name evidence="13" type="ORF">H8S00_08090</name>
</gene>
<evidence type="ECO:0000256" key="8">
    <source>
        <dbReference type="ARBA" id="ARBA00023172"/>
    </source>
</evidence>
<feature type="active site" evidence="10">
    <location>
        <position position="245"/>
    </location>
</feature>
<keyword evidence="4 10" id="KW-0132">Cell division</keyword>
<dbReference type="Pfam" id="PF00589">
    <property type="entry name" value="Phage_integrase"/>
    <property type="match status" value="1"/>
</dbReference>
<reference evidence="13 14" key="1">
    <citation type="submission" date="2020-08" db="EMBL/GenBank/DDBJ databases">
        <title>Genome public.</title>
        <authorList>
            <person name="Liu C."/>
            <person name="Sun Q."/>
        </authorList>
    </citation>
    <scope>NUCLEOTIDE SEQUENCE [LARGE SCALE GENOMIC DNA]</scope>
    <source>
        <strain evidence="13 14">BX4</strain>
    </source>
</reference>
<evidence type="ECO:0000313" key="13">
    <source>
        <dbReference type="EMBL" id="MBC5667937.1"/>
    </source>
</evidence>
<evidence type="ECO:0000256" key="2">
    <source>
        <dbReference type="ARBA" id="ARBA00010450"/>
    </source>
</evidence>
<keyword evidence="14" id="KW-1185">Reference proteome</keyword>
<dbReference type="InterPro" id="IPR004107">
    <property type="entry name" value="Integrase_SAM-like_N"/>
</dbReference>
<dbReference type="PANTHER" id="PTHR30349:SF81">
    <property type="entry name" value="TYROSINE RECOMBINASE XERC"/>
    <property type="match status" value="1"/>
</dbReference>
<dbReference type="Pfam" id="PF02899">
    <property type="entry name" value="Phage_int_SAM_1"/>
    <property type="match status" value="1"/>
</dbReference>
<feature type="active site" evidence="10">
    <location>
        <position position="242"/>
    </location>
</feature>
<dbReference type="InterPro" id="IPR011010">
    <property type="entry name" value="DNA_brk_join_enz"/>
</dbReference>
<dbReference type="InterPro" id="IPR010998">
    <property type="entry name" value="Integrase_recombinase_N"/>
</dbReference>
<keyword evidence="5 10" id="KW-0159">Chromosome partition</keyword>
<dbReference type="EMBL" id="JACOOZ010000005">
    <property type="protein sequence ID" value="MBC5667937.1"/>
    <property type="molecule type" value="Genomic_DNA"/>
</dbReference>
<comment type="similarity">
    <text evidence="2">Belongs to the 'phage' integrase family. XerD subfamily.</text>
</comment>
<protein>
    <recommendedName>
        <fullName evidence="10">Tyrosine recombinase XerC</fullName>
    </recommendedName>
</protein>
<keyword evidence="6 10" id="KW-0229">DNA integration</keyword>
<evidence type="ECO:0000313" key="14">
    <source>
        <dbReference type="Proteomes" id="UP000597877"/>
    </source>
</evidence>
<accession>A0ABR7F2W8</accession>
<keyword evidence="3 10" id="KW-0963">Cytoplasm</keyword>
<dbReference type="InterPro" id="IPR050090">
    <property type="entry name" value="Tyrosine_recombinase_XerCD"/>
</dbReference>
<keyword evidence="9 10" id="KW-0131">Cell cycle</keyword>
<evidence type="ECO:0000256" key="1">
    <source>
        <dbReference type="ARBA" id="ARBA00004496"/>
    </source>
</evidence>
<name>A0ABR7F2W8_9FIRM</name>
<comment type="subcellular location">
    <subcellularLocation>
        <location evidence="1 10">Cytoplasm</location>
    </subcellularLocation>
</comment>
<keyword evidence="8 10" id="KW-0233">DNA recombination</keyword>
<evidence type="ECO:0000256" key="4">
    <source>
        <dbReference type="ARBA" id="ARBA00022618"/>
    </source>
</evidence>
<dbReference type="NCBIfam" id="TIGR02225">
    <property type="entry name" value="recomb_XerD"/>
    <property type="match status" value="1"/>
</dbReference>
<comment type="caution">
    <text evidence="13">The sequence shown here is derived from an EMBL/GenBank/DDBJ whole genome shotgun (WGS) entry which is preliminary data.</text>
</comment>
<feature type="active site" evidence="10">
    <location>
        <position position="147"/>
    </location>
</feature>
<dbReference type="PROSITE" id="PS51900">
    <property type="entry name" value="CB"/>
    <property type="match status" value="1"/>
</dbReference>
<feature type="domain" description="Core-binding (CB)" evidence="12">
    <location>
        <begin position="1"/>
        <end position="86"/>
    </location>
</feature>
<dbReference type="NCBIfam" id="NF001399">
    <property type="entry name" value="PRK00283.1"/>
    <property type="match status" value="1"/>
</dbReference>
<dbReference type="InterPro" id="IPR044068">
    <property type="entry name" value="CB"/>
</dbReference>
<dbReference type="HAMAP" id="MF_01808">
    <property type="entry name" value="Recomb_XerC_XerD"/>
    <property type="match status" value="1"/>
</dbReference>
<proteinExistence type="inferred from homology"/>
<dbReference type="Gene3D" id="1.10.443.10">
    <property type="entry name" value="Intergrase catalytic core"/>
    <property type="match status" value="1"/>
</dbReference>
<dbReference type="InterPro" id="IPR011932">
    <property type="entry name" value="Recomb_XerD"/>
</dbReference>
<comment type="subunit">
    <text evidence="10">Forms a cyclic heterotetrameric complex composed of two molecules of XerC and two molecules of XerD.</text>
</comment>
<evidence type="ECO:0000256" key="5">
    <source>
        <dbReference type="ARBA" id="ARBA00022829"/>
    </source>
</evidence>
<dbReference type="InterPro" id="IPR002104">
    <property type="entry name" value="Integrase_catalytic"/>
</dbReference>
<comment type="function">
    <text evidence="10">Site-specific tyrosine recombinase, which acts by catalyzing the cutting and rejoining of the recombining DNA molecules. The XerC-XerD complex is essential to convert dimers of the bacterial chromosome into monomers to permit their segregation at cell division. It also contributes to the segregational stability of plasmids.</text>
</comment>
<feature type="active site" evidence="10">
    <location>
        <position position="268"/>
    </location>
</feature>
<dbReference type="CDD" id="cd00798">
    <property type="entry name" value="INT_XerDC_C"/>
    <property type="match status" value="1"/>
</dbReference>
<dbReference type="RefSeq" id="WP_021953152.1">
    <property type="nucleotide sequence ID" value="NZ_JACOOZ010000005.1"/>
</dbReference>
<evidence type="ECO:0000256" key="7">
    <source>
        <dbReference type="ARBA" id="ARBA00023125"/>
    </source>
</evidence>
<sequence>MQRLIEEFILKLHSEKNTSSNTEVSYKRDLTKLFIYLNNSYSTDNISDITKEELEGYISSLETIGRAPTTISRNIASMKAFFGYLYQEGYITDNPASDMKSPKIEKKAPEILSINEIDDLLKQPSRNTPKELRDKSMLELLYATGMRVSELITLKVNDVNINYEFVVCHDRKRDRQIPFGTEAKNALVAYLKDGRESLLGENKDSDVLYPNCSGREMSRQGFWKLIKAYGKKAGIKSDITPHTLRHSFATHLVENGADLKAVQQMLGHSDISTTQMYMTPASRRVREVYEKAHPKA</sequence>
<evidence type="ECO:0000256" key="9">
    <source>
        <dbReference type="ARBA" id="ARBA00023306"/>
    </source>
</evidence>
<evidence type="ECO:0000256" key="6">
    <source>
        <dbReference type="ARBA" id="ARBA00022908"/>
    </source>
</evidence>
<evidence type="ECO:0000256" key="3">
    <source>
        <dbReference type="ARBA" id="ARBA00022490"/>
    </source>
</evidence>
<evidence type="ECO:0000259" key="12">
    <source>
        <dbReference type="PROSITE" id="PS51900"/>
    </source>
</evidence>
<dbReference type="SUPFAM" id="SSF56349">
    <property type="entry name" value="DNA breaking-rejoining enzymes"/>
    <property type="match status" value="1"/>
</dbReference>
<feature type="domain" description="Tyr recombinase" evidence="11">
    <location>
        <begin position="107"/>
        <end position="290"/>
    </location>
</feature>
<evidence type="ECO:0000259" key="11">
    <source>
        <dbReference type="PROSITE" id="PS51898"/>
    </source>
</evidence>
<comment type="similarity">
    <text evidence="10">Belongs to the 'phage' integrase family. XerC subfamily.</text>
</comment>
<dbReference type="InterPro" id="IPR013762">
    <property type="entry name" value="Integrase-like_cat_sf"/>
</dbReference>
<dbReference type="Gene3D" id="1.10.150.130">
    <property type="match status" value="1"/>
</dbReference>
<comment type="caution">
    <text evidence="10">Lacks conserved residue(s) required for the propagation of feature annotation.</text>
</comment>